<sequence length="309" mass="34688">MSNKVNPNYMSAERASQDVERKEIQESIFIGTATSGRMTLIEKNYDKRIIILLIVAPIWTLSFTALPVLIKFHGIAADIYRFLEPIVSLPINYFILISAEVFTDQNNENAPLFFNISERSFLNIWFLVGAAIYAQGAAMHATAIIAKHNIKDLITAYPNITTQYPAINDSYTYFQETIEHVIGHYIYAFGAALITCAHLFAYRHQHHYSLHSTSSFVGWILGGILYSFLLAGVAIEFPKGTIVGLAYVLVIGIPLALYLLKKNSLFSRGKRLVLQSYLIGYTVALVIIVIWIISVHGFKDRKSAGLFVK</sequence>
<feature type="transmembrane region" description="Helical" evidence="1">
    <location>
        <begin position="272"/>
        <end position="293"/>
    </location>
</feature>
<feature type="transmembrane region" description="Helical" evidence="1">
    <location>
        <begin position="241"/>
        <end position="260"/>
    </location>
</feature>
<proteinExistence type="predicted"/>
<keyword evidence="1" id="KW-0472">Membrane</keyword>
<protein>
    <submittedName>
        <fullName evidence="2">8159_t:CDS:1</fullName>
    </submittedName>
</protein>
<evidence type="ECO:0000256" key="1">
    <source>
        <dbReference type="SAM" id="Phobius"/>
    </source>
</evidence>
<accession>A0A9N9AU92</accession>
<dbReference type="AlphaFoldDB" id="A0A9N9AU92"/>
<feature type="transmembrane region" description="Helical" evidence="1">
    <location>
        <begin position="182"/>
        <end position="202"/>
    </location>
</feature>
<dbReference type="OrthoDB" id="2377933at2759"/>
<evidence type="ECO:0000313" key="3">
    <source>
        <dbReference type="Proteomes" id="UP000789342"/>
    </source>
</evidence>
<keyword evidence="1" id="KW-1133">Transmembrane helix</keyword>
<reference evidence="2" key="1">
    <citation type="submission" date="2021-06" db="EMBL/GenBank/DDBJ databases">
        <authorList>
            <person name="Kallberg Y."/>
            <person name="Tangrot J."/>
            <person name="Rosling A."/>
        </authorList>
    </citation>
    <scope>NUCLEOTIDE SEQUENCE</scope>
    <source>
        <strain evidence="2">CL551</strain>
    </source>
</reference>
<keyword evidence="1" id="KW-0812">Transmembrane</keyword>
<dbReference type="EMBL" id="CAJVPV010003166">
    <property type="protein sequence ID" value="CAG8545054.1"/>
    <property type="molecule type" value="Genomic_DNA"/>
</dbReference>
<name>A0A9N9AU92_9GLOM</name>
<feature type="transmembrane region" description="Helical" evidence="1">
    <location>
        <begin position="82"/>
        <end position="103"/>
    </location>
</feature>
<gene>
    <name evidence="2" type="ORF">AMORRO_LOCUS5310</name>
</gene>
<comment type="caution">
    <text evidence="2">The sequence shown here is derived from an EMBL/GenBank/DDBJ whole genome shotgun (WGS) entry which is preliminary data.</text>
</comment>
<evidence type="ECO:0000313" key="2">
    <source>
        <dbReference type="EMBL" id="CAG8545054.1"/>
    </source>
</evidence>
<organism evidence="2 3">
    <name type="scientific">Acaulospora morrowiae</name>
    <dbReference type="NCBI Taxonomy" id="94023"/>
    <lineage>
        <taxon>Eukaryota</taxon>
        <taxon>Fungi</taxon>
        <taxon>Fungi incertae sedis</taxon>
        <taxon>Mucoromycota</taxon>
        <taxon>Glomeromycotina</taxon>
        <taxon>Glomeromycetes</taxon>
        <taxon>Diversisporales</taxon>
        <taxon>Acaulosporaceae</taxon>
        <taxon>Acaulospora</taxon>
    </lineage>
</organism>
<feature type="transmembrane region" description="Helical" evidence="1">
    <location>
        <begin position="214"/>
        <end position="235"/>
    </location>
</feature>
<feature type="transmembrane region" description="Helical" evidence="1">
    <location>
        <begin position="124"/>
        <end position="146"/>
    </location>
</feature>
<keyword evidence="3" id="KW-1185">Reference proteome</keyword>
<dbReference type="Proteomes" id="UP000789342">
    <property type="component" value="Unassembled WGS sequence"/>
</dbReference>
<feature type="transmembrane region" description="Helical" evidence="1">
    <location>
        <begin position="49"/>
        <end position="70"/>
    </location>
</feature>